<feature type="non-terminal residue" evidence="1">
    <location>
        <position position="1"/>
    </location>
</feature>
<accession>A0ABD0Q2K3</accession>
<protein>
    <submittedName>
        <fullName evidence="1">Uncharacterized protein</fullName>
    </submittedName>
</protein>
<reference evidence="1 2" key="1">
    <citation type="submission" date="2024-05" db="EMBL/GenBank/DDBJ databases">
        <title>Genome sequencing and assembly of Indian major carp, Cirrhinus mrigala (Hamilton, 1822).</title>
        <authorList>
            <person name="Mohindra V."/>
            <person name="Chowdhury L.M."/>
            <person name="Lal K."/>
            <person name="Jena J.K."/>
        </authorList>
    </citation>
    <scope>NUCLEOTIDE SEQUENCE [LARGE SCALE GENOMIC DNA]</scope>
    <source>
        <strain evidence="1">CM1030</strain>
        <tissue evidence="1">Blood</tissue>
    </source>
</reference>
<dbReference type="SUPFAM" id="SSF56672">
    <property type="entry name" value="DNA/RNA polymerases"/>
    <property type="match status" value="1"/>
</dbReference>
<dbReference type="Proteomes" id="UP001529510">
    <property type="component" value="Unassembled WGS sequence"/>
</dbReference>
<organism evidence="1 2">
    <name type="scientific">Cirrhinus mrigala</name>
    <name type="common">Mrigala</name>
    <dbReference type="NCBI Taxonomy" id="683832"/>
    <lineage>
        <taxon>Eukaryota</taxon>
        <taxon>Metazoa</taxon>
        <taxon>Chordata</taxon>
        <taxon>Craniata</taxon>
        <taxon>Vertebrata</taxon>
        <taxon>Euteleostomi</taxon>
        <taxon>Actinopterygii</taxon>
        <taxon>Neopterygii</taxon>
        <taxon>Teleostei</taxon>
        <taxon>Ostariophysi</taxon>
        <taxon>Cypriniformes</taxon>
        <taxon>Cyprinidae</taxon>
        <taxon>Labeoninae</taxon>
        <taxon>Labeonini</taxon>
        <taxon>Cirrhinus</taxon>
    </lineage>
</organism>
<keyword evidence="2" id="KW-1185">Reference proteome</keyword>
<comment type="caution">
    <text evidence="1">The sequence shown here is derived from an EMBL/GenBank/DDBJ whole genome shotgun (WGS) entry which is preliminary data.</text>
</comment>
<gene>
    <name evidence="1" type="ORF">M9458_025783</name>
</gene>
<sequence length="285" mass="31446">SSSLTTLNGGAAKVYAEVPPVEWSVAMQLCPNTTSTWWGKPYLTGLTASAYAACGEAASALHAMTLLQVHQAKALKDLYEGGHDLEVLKELRTATDLTLRATKVTMSSLGHAMSNLVVQECHLWLCLADMMDADKVRFLNAPVSPHSDGECTTPFPRRMAGCRIFCFVLSPSASGSTVPKTSTEEQFPLSLAPKRAWRVVDGPNLDHTYPPLSSAIEPIPRADMKTGFYSPYFILPKNSGGLRTILDLRVLNWALHRLPFKRLMQKRIFGCIHPKDWFTVIDLKD</sequence>
<dbReference type="InterPro" id="IPR043502">
    <property type="entry name" value="DNA/RNA_pol_sf"/>
</dbReference>
<evidence type="ECO:0000313" key="2">
    <source>
        <dbReference type="Proteomes" id="UP001529510"/>
    </source>
</evidence>
<feature type="non-terminal residue" evidence="1">
    <location>
        <position position="285"/>
    </location>
</feature>
<proteinExistence type="predicted"/>
<name>A0ABD0Q2K3_CIRMR</name>
<evidence type="ECO:0000313" key="1">
    <source>
        <dbReference type="EMBL" id="KAL0180341.1"/>
    </source>
</evidence>
<dbReference type="EMBL" id="JAMKFB020000012">
    <property type="protein sequence ID" value="KAL0180341.1"/>
    <property type="molecule type" value="Genomic_DNA"/>
</dbReference>
<dbReference type="AlphaFoldDB" id="A0ABD0Q2K3"/>